<evidence type="ECO:0000259" key="3">
    <source>
        <dbReference type="PROSITE" id="PS50983"/>
    </source>
</evidence>
<feature type="domain" description="Fe/B12 periplasmic-binding" evidence="3">
    <location>
        <begin position="45"/>
        <end position="298"/>
    </location>
</feature>
<dbReference type="InterPro" id="IPR050902">
    <property type="entry name" value="ABC_Transporter_SBP"/>
</dbReference>
<feature type="signal peptide" evidence="2">
    <location>
        <begin position="1"/>
        <end position="25"/>
    </location>
</feature>
<name>A0A1H0IKX0_9GAMM</name>
<evidence type="ECO:0000313" key="4">
    <source>
        <dbReference type="EMBL" id="SDO31995.1"/>
    </source>
</evidence>
<keyword evidence="1 2" id="KW-0732">Signal</keyword>
<gene>
    <name evidence="4" type="ORF">SAMN04487957_105164</name>
</gene>
<dbReference type="Pfam" id="PF01497">
    <property type="entry name" value="Peripla_BP_2"/>
    <property type="match status" value="1"/>
</dbReference>
<keyword evidence="5" id="KW-1185">Reference proteome</keyword>
<dbReference type="Proteomes" id="UP000199075">
    <property type="component" value="Unassembled WGS sequence"/>
</dbReference>
<dbReference type="InterPro" id="IPR002491">
    <property type="entry name" value="ABC_transptr_periplasmic_BD"/>
</dbReference>
<dbReference type="AlphaFoldDB" id="A0A1H0IKX0"/>
<dbReference type="InterPro" id="IPR054828">
    <property type="entry name" value="Vit_B12_bind_prot"/>
</dbReference>
<dbReference type="RefSeq" id="WP_089678529.1">
    <property type="nucleotide sequence ID" value="NZ_FNIV01000005.1"/>
</dbReference>
<dbReference type="NCBIfam" id="NF038402">
    <property type="entry name" value="TroA_like"/>
    <property type="match status" value="1"/>
</dbReference>
<dbReference type="Gene3D" id="3.40.50.1980">
    <property type="entry name" value="Nitrogenase molybdenum iron protein domain"/>
    <property type="match status" value="2"/>
</dbReference>
<dbReference type="SUPFAM" id="SSF53807">
    <property type="entry name" value="Helical backbone' metal receptor"/>
    <property type="match status" value="1"/>
</dbReference>
<protein>
    <submittedName>
        <fullName evidence="4">Iron complex transport system substrate-binding protein</fullName>
    </submittedName>
</protein>
<evidence type="ECO:0000256" key="2">
    <source>
        <dbReference type="SAM" id="SignalP"/>
    </source>
</evidence>
<proteinExistence type="predicted"/>
<evidence type="ECO:0000256" key="1">
    <source>
        <dbReference type="ARBA" id="ARBA00022729"/>
    </source>
</evidence>
<dbReference type="CDD" id="cd01144">
    <property type="entry name" value="BtuF"/>
    <property type="match status" value="1"/>
</dbReference>
<accession>A0A1H0IKX0</accession>
<dbReference type="PROSITE" id="PS50983">
    <property type="entry name" value="FE_B12_PBP"/>
    <property type="match status" value="1"/>
</dbReference>
<organism evidence="4 5">
    <name type="scientific">Halomonas shengliensis</name>
    <dbReference type="NCBI Taxonomy" id="419597"/>
    <lineage>
        <taxon>Bacteria</taxon>
        <taxon>Pseudomonadati</taxon>
        <taxon>Pseudomonadota</taxon>
        <taxon>Gammaproteobacteria</taxon>
        <taxon>Oceanospirillales</taxon>
        <taxon>Halomonadaceae</taxon>
        <taxon>Halomonas</taxon>
    </lineage>
</organism>
<sequence length="302" mass="32917">MTIRISRLLLTGLALLLSVAAPASAEVCAVDDTDREVCLAAPAQRIATLSPGATELVYAAGAGEKVVAVVAYSDYPPEAREVASVGSHTRLDLERLVALRPDLVIGWVTGNPPEQLETLESLGVRVFYLEPRTFEEVASAVERLGELAGTREAARVEAERFRNGMAALAARYAEVAPVRVFYQVWDEPLMTINDDHLIGQVLRLCGGVNVFGALPRLVPRPGEEAVLAADPEAILAGGMGEENRDWLDHWARYPQLTAVARDNLFFVPPSLIQRPTPRLLEGSRLFCEKLERARERRGAQGS</sequence>
<evidence type="ECO:0000313" key="5">
    <source>
        <dbReference type="Proteomes" id="UP000199075"/>
    </source>
</evidence>
<dbReference type="GO" id="GO:0071281">
    <property type="term" value="P:cellular response to iron ion"/>
    <property type="evidence" value="ECO:0007669"/>
    <property type="project" value="TreeGrafter"/>
</dbReference>
<dbReference type="OrthoDB" id="6495095at2"/>
<dbReference type="STRING" id="419597.SAMN04487957_105164"/>
<reference evidence="5" key="1">
    <citation type="submission" date="2016-10" db="EMBL/GenBank/DDBJ databases">
        <authorList>
            <person name="Varghese N."/>
            <person name="Submissions S."/>
        </authorList>
    </citation>
    <scope>NUCLEOTIDE SEQUENCE [LARGE SCALE GENOMIC DNA]</scope>
    <source>
        <strain evidence="5">CGMCC 1.6444</strain>
    </source>
</reference>
<feature type="chain" id="PRO_5011524089" evidence="2">
    <location>
        <begin position="26"/>
        <end position="302"/>
    </location>
</feature>
<dbReference type="EMBL" id="FNIV01000005">
    <property type="protein sequence ID" value="SDO31995.1"/>
    <property type="molecule type" value="Genomic_DNA"/>
</dbReference>
<dbReference type="PANTHER" id="PTHR30535:SF34">
    <property type="entry name" value="MOLYBDATE-BINDING PROTEIN MOLA"/>
    <property type="match status" value="1"/>
</dbReference>
<dbReference type="PANTHER" id="PTHR30535">
    <property type="entry name" value="VITAMIN B12-BINDING PROTEIN"/>
    <property type="match status" value="1"/>
</dbReference>